<feature type="compositionally biased region" description="Low complexity" evidence="1">
    <location>
        <begin position="39"/>
        <end position="53"/>
    </location>
</feature>
<dbReference type="OrthoDB" id="9113103at2"/>
<dbReference type="Proteomes" id="UP000295727">
    <property type="component" value="Chromosome 4"/>
</dbReference>
<gene>
    <name evidence="4" type="ORF">E1956_41010</name>
</gene>
<dbReference type="PROSITE" id="PS50914">
    <property type="entry name" value="BON"/>
    <property type="match status" value="1"/>
</dbReference>
<dbReference type="KEGG" id="ppai:E1956_41010"/>
<dbReference type="Gene3D" id="3.30.1340.30">
    <property type="match status" value="1"/>
</dbReference>
<proteinExistence type="predicted"/>
<organism evidence="4 5">
    <name type="scientific">Paraburkholderia pallida</name>
    <dbReference type="NCBI Taxonomy" id="2547399"/>
    <lineage>
        <taxon>Bacteria</taxon>
        <taxon>Pseudomonadati</taxon>
        <taxon>Pseudomonadota</taxon>
        <taxon>Betaproteobacteria</taxon>
        <taxon>Burkholderiales</taxon>
        <taxon>Burkholderiaceae</taxon>
        <taxon>Paraburkholderia</taxon>
    </lineage>
</organism>
<protein>
    <submittedName>
        <fullName evidence="4">BON domain-containing protein</fullName>
    </submittedName>
</protein>
<feature type="region of interest" description="Disordered" evidence="1">
    <location>
        <begin position="39"/>
        <end position="58"/>
    </location>
</feature>
<reference evidence="4 5" key="1">
    <citation type="submission" date="2019-03" db="EMBL/GenBank/DDBJ databases">
        <title>Paraburkholderia sp. 7MH5, isolated from subtropical forest soil.</title>
        <authorList>
            <person name="Gao Z.-H."/>
            <person name="Qiu L.-H."/>
        </authorList>
    </citation>
    <scope>NUCLEOTIDE SEQUENCE [LARGE SCALE GENOMIC DNA]</scope>
    <source>
        <strain evidence="4 5">7MH5</strain>
    </source>
</reference>
<keyword evidence="2" id="KW-0732">Signal</keyword>
<evidence type="ECO:0000256" key="1">
    <source>
        <dbReference type="SAM" id="MobiDB-lite"/>
    </source>
</evidence>
<evidence type="ECO:0000313" key="5">
    <source>
        <dbReference type="Proteomes" id="UP000295727"/>
    </source>
</evidence>
<keyword evidence="5" id="KW-1185">Reference proteome</keyword>
<evidence type="ECO:0000256" key="2">
    <source>
        <dbReference type="SAM" id="SignalP"/>
    </source>
</evidence>
<dbReference type="EMBL" id="CP038151">
    <property type="protein sequence ID" value="QBR03503.1"/>
    <property type="molecule type" value="Genomic_DNA"/>
</dbReference>
<dbReference type="InterPro" id="IPR007055">
    <property type="entry name" value="BON_dom"/>
</dbReference>
<feature type="signal peptide" evidence="2">
    <location>
        <begin position="1"/>
        <end position="30"/>
    </location>
</feature>
<evidence type="ECO:0000259" key="3">
    <source>
        <dbReference type="PROSITE" id="PS50914"/>
    </source>
</evidence>
<sequence length="132" mass="13731">MSSYKDDPMKATYKAVFWVLAGCLSAVALAQEPEASATNGVAASQAASAPGASKKAERTANRMFARKIHQALNKTKGLAAADIAVFANAQTGEVILGGFIDTQDQEHIATDAASKVPGVKSVTSKIVLRPQL</sequence>
<feature type="domain" description="BON" evidence="3">
    <location>
        <begin position="60"/>
        <end position="130"/>
    </location>
</feature>
<name>A0A4V1B0P6_9BURK</name>
<evidence type="ECO:0000313" key="4">
    <source>
        <dbReference type="EMBL" id="QBR03503.1"/>
    </source>
</evidence>
<accession>A0A4V1B0P6</accession>
<dbReference type="AlphaFoldDB" id="A0A4V1B0P6"/>
<feature type="chain" id="PRO_5020911474" evidence="2">
    <location>
        <begin position="31"/>
        <end position="132"/>
    </location>
</feature>
<dbReference type="Pfam" id="PF04972">
    <property type="entry name" value="BON"/>
    <property type="match status" value="1"/>
</dbReference>